<name>A0A918S3B3_9GAMM</name>
<feature type="transmembrane region" description="Helical" evidence="6">
    <location>
        <begin position="300"/>
        <end position="326"/>
    </location>
</feature>
<keyword evidence="4 6" id="KW-1133">Transmembrane helix</keyword>
<feature type="transmembrane region" description="Helical" evidence="6">
    <location>
        <begin position="63"/>
        <end position="84"/>
    </location>
</feature>
<dbReference type="PANTHER" id="PTHR21716:SF64">
    <property type="entry name" value="AI-2 TRANSPORT PROTEIN TQSA"/>
    <property type="match status" value="1"/>
</dbReference>
<evidence type="ECO:0000256" key="5">
    <source>
        <dbReference type="ARBA" id="ARBA00023136"/>
    </source>
</evidence>
<comment type="subcellular location">
    <subcellularLocation>
        <location evidence="1">Membrane</location>
        <topology evidence="1">Multi-pass membrane protein</topology>
    </subcellularLocation>
</comment>
<evidence type="ECO:0000256" key="2">
    <source>
        <dbReference type="ARBA" id="ARBA00009773"/>
    </source>
</evidence>
<feature type="transmembrane region" description="Helical" evidence="6">
    <location>
        <begin position="130"/>
        <end position="157"/>
    </location>
</feature>
<feature type="transmembrane region" description="Helical" evidence="6">
    <location>
        <begin position="12"/>
        <end position="43"/>
    </location>
</feature>
<organism evidence="7 8">
    <name type="scientific">Arenicella chitinivorans</name>
    <dbReference type="NCBI Taxonomy" id="1329800"/>
    <lineage>
        <taxon>Bacteria</taxon>
        <taxon>Pseudomonadati</taxon>
        <taxon>Pseudomonadota</taxon>
        <taxon>Gammaproteobacteria</taxon>
        <taxon>Arenicellales</taxon>
        <taxon>Arenicellaceae</taxon>
        <taxon>Arenicella</taxon>
    </lineage>
</organism>
<feature type="transmembrane region" description="Helical" evidence="6">
    <location>
        <begin position="262"/>
        <end position="280"/>
    </location>
</feature>
<dbReference type="InterPro" id="IPR002549">
    <property type="entry name" value="AI-2E-like"/>
</dbReference>
<dbReference type="RefSeq" id="WP_189402560.1">
    <property type="nucleotide sequence ID" value="NZ_BMXA01000007.1"/>
</dbReference>
<evidence type="ECO:0000313" key="8">
    <source>
        <dbReference type="Proteomes" id="UP000614811"/>
    </source>
</evidence>
<evidence type="ECO:0000256" key="4">
    <source>
        <dbReference type="ARBA" id="ARBA00022989"/>
    </source>
</evidence>
<evidence type="ECO:0000256" key="3">
    <source>
        <dbReference type="ARBA" id="ARBA00022692"/>
    </source>
</evidence>
<dbReference type="Proteomes" id="UP000614811">
    <property type="component" value="Unassembled WGS sequence"/>
</dbReference>
<dbReference type="GO" id="GO:0016020">
    <property type="term" value="C:membrane"/>
    <property type="evidence" value="ECO:0007669"/>
    <property type="project" value="UniProtKB-SubCell"/>
</dbReference>
<evidence type="ECO:0000313" key="7">
    <source>
        <dbReference type="EMBL" id="GHA18668.1"/>
    </source>
</evidence>
<dbReference type="EMBL" id="BMXA01000007">
    <property type="protein sequence ID" value="GHA18668.1"/>
    <property type="molecule type" value="Genomic_DNA"/>
</dbReference>
<evidence type="ECO:0000256" key="6">
    <source>
        <dbReference type="SAM" id="Phobius"/>
    </source>
</evidence>
<keyword evidence="5 6" id="KW-0472">Membrane</keyword>
<comment type="similarity">
    <text evidence="2">Belongs to the autoinducer-2 exporter (AI-2E) (TC 2.A.86) family.</text>
</comment>
<dbReference type="Pfam" id="PF01594">
    <property type="entry name" value="AI-2E_transport"/>
    <property type="match status" value="1"/>
</dbReference>
<keyword evidence="3 6" id="KW-0812">Transmembrane</keyword>
<reference evidence="7" key="2">
    <citation type="submission" date="2020-09" db="EMBL/GenBank/DDBJ databases">
        <authorList>
            <person name="Sun Q."/>
            <person name="Kim S."/>
        </authorList>
    </citation>
    <scope>NUCLEOTIDE SEQUENCE</scope>
    <source>
        <strain evidence="7">KCTC 12711</strain>
    </source>
</reference>
<gene>
    <name evidence="7" type="ORF">GCM10008090_30340</name>
</gene>
<proteinExistence type="inferred from homology"/>
<dbReference type="GO" id="GO:0055085">
    <property type="term" value="P:transmembrane transport"/>
    <property type="evidence" value="ECO:0007669"/>
    <property type="project" value="TreeGrafter"/>
</dbReference>
<feature type="transmembrane region" description="Helical" evidence="6">
    <location>
        <begin position="225"/>
        <end position="250"/>
    </location>
</feature>
<protein>
    <submittedName>
        <fullName evidence="7">AI-2E family transporter</fullName>
    </submittedName>
</protein>
<accession>A0A918S3B3</accession>
<reference evidence="7" key="1">
    <citation type="journal article" date="2014" name="Int. J. Syst. Evol. Microbiol.">
        <title>Complete genome sequence of Corynebacterium casei LMG S-19264T (=DSM 44701T), isolated from a smear-ripened cheese.</title>
        <authorList>
            <consortium name="US DOE Joint Genome Institute (JGI-PGF)"/>
            <person name="Walter F."/>
            <person name="Albersmeier A."/>
            <person name="Kalinowski J."/>
            <person name="Ruckert C."/>
        </authorList>
    </citation>
    <scope>NUCLEOTIDE SEQUENCE</scope>
    <source>
        <strain evidence="7">KCTC 12711</strain>
    </source>
</reference>
<dbReference type="PANTHER" id="PTHR21716">
    <property type="entry name" value="TRANSMEMBRANE PROTEIN"/>
    <property type="match status" value="1"/>
</dbReference>
<keyword evidence="8" id="KW-1185">Reference proteome</keyword>
<dbReference type="AlphaFoldDB" id="A0A918S3B3"/>
<evidence type="ECO:0000256" key="1">
    <source>
        <dbReference type="ARBA" id="ARBA00004141"/>
    </source>
</evidence>
<comment type="caution">
    <text evidence="7">The sequence shown here is derived from an EMBL/GenBank/DDBJ whole genome shotgun (WGS) entry which is preliminary data.</text>
</comment>
<sequence length="368" mass="40581">MTIDNRAISVSLVILATIAVFYVLVVGQAFLVPLAVAVMVWYVINALSRTFARAIPLFEKPNWITLILALISIGLFFGFAINMVSDNITAVRAAAPEYKANFDQMLIKLGADSRFDLLPNVKQMVSRIEIAPLISTLASTFTGMIGNISLVLFYVMFMLLEQGTFQKKIAAIFPDRYRRHSIMSILSHAQEDIQTYLWIKTVTSSLTGIISYGVLKWVGVDFAGFWAFTIFMLNYIPTIGSIIATLFPAILALIQFDTFTQFFIVLAGVGAIQVAVGNFLEPRLMGNSLNVSPFVVMMSLTLWGSIWGIAGMFLSVPITVMMLIVFAHFEKTRYIAILLSGDGSLKFAEVNGELAGMEQANSDSRNTA</sequence>